<dbReference type="PANTHER" id="PTHR28058">
    <property type="entry name" value="37S RIBOSOMAL PROTEIN MRP51, MITOCHONDRIAL"/>
    <property type="match status" value="1"/>
</dbReference>
<gene>
    <name evidence="1" type="ORF">ASCRUDRAFT_73524</name>
</gene>
<evidence type="ECO:0000313" key="1">
    <source>
        <dbReference type="EMBL" id="ODV63726.1"/>
    </source>
</evidence>
<dbReference type="Proteomes" id="UP000095038">
    <property type="component" value="Unassembled WGS sequence"/>
</dbReference>
<proteinExistence type="predicted"/>
<dbReference type="STRING" id="1344418.A0A1D2VQ51"/>
<dbReference type="GeneID" id="30965962"/>
<dbReference type="GO" id="GO:0070124">
    <property type="term" value="P:mitochondrial translational initiation"/>
    <property type="evidence" value="ECO:0007669"/>
    <property type="project" value="TreeGrafter"/>
</dbReference>
<dbReference type="PANTHER" id="PTHR28058:SF1">
    <property type="entry name" value="SMALL RIBOSOMAL SUBUNIT PROTEIN BS1M"/>
    <property type="match status" value="1"/>
</dbReference>
<dbReference type="GO" id="GO:0005763">
    <property type="term" value="C:mitochondrial small ribosomal subunit"/>
    <property type="evidence" value="ECO:0007669"/>
    <property type="project" value="TreeGrafter"/>
</dbReference>
<keyword evidence="2" id="KW-1185">Reference proteome</keyword>
<dbReference type="InParanoid" id="A0A1D2VQ51"/>
<reference evidence="2" key="1">
    <citation type="submission" date="2016-05" db="EMBL/GenBank/DDBJ databases">
        <title>Comparative genomics of biotechnologically important yeasts.</title>
        <authorList>
            <consortium name="DOE Joint Genome Institute"/>
            <person name="Riley R."/>
            <person name="Haridas S."/>
            <person name="Wolfe K.H."/>
            <person name="Lopes M.R."/>
            <person name="Hittinger C.T."/>
            <person name="Goker M."/>
            <person name="Salamov A."/>
            <person name="Wisecaver J."/>
            <person name="Long T.M."/>
            <person name="Aerts A.L."/>
            <person name="Barry K."/>
            <person name="Choi C."/>
            <person name="Clum A."/>
            <person name="Coughlan A.Y."/>
            <person name="Deshpande S."/>
            <person name="Douglass A.P."/>
            <person name="Hanson S.J."/>
            <person name="Klenk H.-P."/>
            <person name="Labutti K."/>
            <person name="Lapidus A."/>
            <person name="Lindquist E."/>
            <person name="Lipzen A."/>
            <person name="Meier-Kolthoff J.P."/>
            <person name="Ohm R.A."/>
            <person name="Otillar R.P."/>
            <person name="Pangilinan J."/>
            <person name="Peng Y."/>
            <person name="Rokas A."/>
            <person name="Rosa C.A."/>
            <person name="Scheuner C."/>
            <person name="Sibirny A.A."/>
            <person name="Slot J.C."/>
            <person name="Stielow J.B."/>
            <person name="Sun H."/>
            <person name="Kurtzman C.P."/>
            <person name="Blackwell M."/>
            <person name="Grigoriev I.V."/>
            <person name="Jeffries T.W."/>
        </authorList>
    </citation>
    <scope>NUCLEOTIDE SEQUENCE [LARGE SCALE GENOMIC DNA]</scope>
    <source>
        <strain evidence="2">DSM 1968</strain>
    </source>
</reference>
<sequence>MSFKSFEALLGNSRIAQLPKVESFFNIVKTKSVPTHQIIQTTSANLYRREWGLKSALPSKIKSKYIIVDQFDTIEHMTNFEKNGSFHWIKKRFQELQIPLIRENETNSLNPLFMNPENLSNYKHTPTPSSSINSTISNYNAVGQIQELINPESVKNNSDAKKLYKNFKNLRYDFKEYLVKKNPSLYLQAHSNINKKQLLVKELLNFLEEKMKKNEKNDNMDIFQNYQNGIKGFGGLSYNLKGRLKNDIDGYSSSTIFPGRSVGLSGNKMCVGAGFTFRPFNNTNIFQNLFGENQREFMIPINVATGSINADGAVNLFGKPFNKNEVQINKTKKRVTKGYSRIVNDIHTDKSAYIYSDENEENKKVFINKFISMLRKPGKPGKPKN</sequence>
<name>A0A1D2VQ51_9ASCO</name>
<evidence type="ECO:0008006" key="3">
    <source>
        <dbReference type="Google" id="ProtNLM"/>
    </source>
</evidence>
<protein>
    <recommendedName>
        <fullName evidence="3">Mitochondrial ribosomal protein MRP51</fullName>
    </recommendedName>
</protein>
<dbReference type="FunCoup" id="A0A1D2VQ51">
    <property type="interactions" value="126"/>
</dbReference>
<dbReference type="GO" id="GO:0003735">
    <property type="term" value="F:structural constituent of ribosome"/>
    <property type="evidence" value="ECO:0007669"/>
    <property type="project" value="TreeGrafter"/>
</dbReference>
<dbReference type="RefSeq" id="XP_020050033.1">
    <property type="nucleotide sequence ID" value="XM_020192326.1"/>
</dbReference>
<dbReference type="InterPro" id="IPR016712">
    <property type="entry name" value="Rbsml_bS1m-like"/>
</dbReference>
<dbReference type="OrthoDB" id="2735536at2759"/>
<dbReference type="EMBL" id="KV454475">
    <property type="protein sequence ID" value="ODV63726.1"/>
    <property type="molecule type" value="Genomic_DNA"/>
</dbReference>
<dbReference type="Pfam" id="PF11709">
    <property type="entry name" value="Mit_ribos_Mrp51"/>
    <property type="match status" value="1"/>
</dbReference>
<evidence type="ECO:0000313" key="2">
    <source>
        <dbReference type="Proteomes" id="UP000095038"/>
    </source>
</evidence>
<organism evidence="1 2">
    <name type="scientific">Ascoidea rubescens DSM 1968</name>
    <dbReference type="NCBI Taxonomy" id="1344418"/>
    <lineage>
        <taxon>Eukaryota</taxon>
        <taxon>Fungi</taxon>
        <taxon>Dikarya</taxon>
        <taxon>Ascomycota</taxon>
        <taxon>Saccharomycotina</taxon>
        <taxon>Saccharomycetes</taxon>
        <taxon>Ascoideaceae</taxon>
        <taxon>Ascoidea</taxon>
    </lineage>
</organism>
<accession>A0A1D2VQ51</accession>
<dbReference type="AlphaFoldDB" id="A0A1D2VQ51"/>